<dbReference type="GO" id="GO:0016620">
    <property type="term" value="F:oxidoreductase activity, acting on the aldehyde or oxo group of donors, NAD or NADP as acceptor"/>
    <property type="evidence" value="ECO:0007669"/>
    <property type="project" value="InterPro"/>
</dbReference>
<feature type="compositionally biased region" description="Basic and acidic residues" evidence="6">
    <location>
        <begin position="674"/>
        <end position="710"/>
    </location>
</feature>
<dbReference type="PROSITE" id="PS00687">
    <property type="entry name" value="ALDEHYDE_DEHYDR_GLU"/>
    <property type="match status" value="1"/>
</dbReference>
<dbReference type="AlphaFoldDB" id="A0A0F2LTZ9"/>
<feature type="region of interest" description="Disordered" evidence="6">
    <location>
        <begin position="505"/>
        <end position="546"/>
    </location>
</feature>
<evidence type="ECO:0000256" key="6">
    <source>
        <dbReference type="SAM" id="MobiDB-lite"/>
    </source>
</evidence>
<feature type="compositionally biased region" description="Basic and acidic residues" evidence="6">
    <location>
        <begin position="764"/>
        <end position="775"/>
    </location>
</feature>
<dbReference type="GeneID" id="27666909"/>
<dbReference type="PANTHER" id="PTHR42986:SF1">
    <property type="entry name" value="BENZALDEHYDE DEHYDROGENASE YFMT"/>
    <property type="match status" value="1"/>
</dbReference>
<dbReference type="Gene3D" id="3.40.309.10">
    <property type="entry name" value="Aldehyde Dehydrogenase, Chain A, domain 2"/>
    <property type="match status" value="1"/>
</dbReference>
<keyword evidence="3" id="KW-0520">NAD</keyword>
<evidence type="ECO:0000313" key="9">
    <source>
        <dbReference type="Proteomes" id="UP000033710"/>
    </source>
</evidence>
<dbReference type="InterPro" id="IPR016161">
    <property type="entry name" value="Ald_DH/histidinol_DH"/>
</dbReference>
<evidence type="ECO:0000256" key="2">
    <source>
        <dbReference type="ARBA" id="ARBA00023002"/>
    </source>
</evidence>
<dbReference type="Pfam" id="PF00171">
    <property type="entry name" value="Aldedh"/>
    <property type="match status" value="1"/>
</dbReference>
<gene>
    <name evidence="8" type="ORF">SPSK_04871</name>
</gene>
<dbReference type="EMBL" id="AXCR01000012">
    <property type="protein sequence ID" value="KJR80344.1"/>
    <property type="molecule type" value="Genomic_DNA"/>
</dbReference>
<feature type="compositionally biased region" description="Basic and acidic residues" evidence="6">
    <location>
        <begin position="906"/>
        <end position="915"/>
    </location>
</feature>
<feature type="region of interest" description="Disordered" evidence="6">
    <location>
        <begin position="848"/>
        <end position="886"/>
    </location>
</feature>
<feature type="region of interest" description="Disordered" evidence="6">
    <location>
        <begin position="674"/>
        <end position="715"/>
    </location>
</feature>
<dbReference type="Proteomes" id="UP000033710">
    <property type="component" value="Unassembled WGS sequence"/>
</dbReference>
<dbReference type="InterPro" id="IPR016162">
    <property type="entry name" value="Ald_DH_N"/>
</dbReference>
<dbReference type="InterPro" id="IPR016163">
    <property type="entry name" value="Ald_DH_C"/>
</dbReference>
<dbReference type="PANTHER" id="PTHR42986">
    <property type="entry name" value="BENZALDEHYDE DEHYDROGENASE YFMT"/>
    <property type="match status" value="1"/>
</dbReference>
<evidence type="ECO:0000256" key="1">
    <source>
        <dbReference type="ARBA" id="ARBA00009986"/>
    </source>
</evidence>
<dbReference type="VEuPathDB" id="FungiDB:SPSK_04871"/>
<feature type="region of interest" description="Disordered" evidence="6">
    <location>
        <begin position="764"/>
        <end position="801"/>
    </location>
</feature>
<feature type="active site" evidence="4">
    <location>
        <position position="258"/>
    </location>
</feature>
<evidence type="ECO:0000256" key="5">
    <source>
        <dbReference type="RuleBase" id="RU003345"/>
    </source>
</evidence>
<feature type="compositionally biased region" description="Basic and acidic residues" evidence="6">
    <location>
        <begin position="533"/>
        <end position="546"/>
    </location>
</feature>
<comment type="caution">
    <text evidence="8">The sequence shown here is derived from an EMBL/GenBank/DDBJ whole genome shotgun (WGS) entry which is preliminary data.</text>
</comment>
<dbReference type="SUPFAM" id="SSF53720">
    <property type="entry name" value="ALDH-like"/>
    <property type="match status" value="1"/>
</dbReference>
<dbReference type="KEGG" id="ssck:SPSK_04871"/>
<feature type="compositionally biased region" description="Basic and acidic residues" evidence="6">
    <location>
        <begin position="789"/>
        <end position="801"/>
    </location>
</feature>
<dbReference type="RefSeq" id="XP_016583020.1">
    <property type="nucleotide sequence ID" value="XM_016731632.1"/>
</dbReference>
<feature type="region of interest" description="Disordered" evidence="6">
    <location>
        <begin position="906"/>
        <end position="933"/>
    </location>
</feature>
<feature type="compositionally biased region" description="Basic and acidic residues" evidence="6">
    <location>
        <begin position="509"/>
        <end position="520"/>
    </location>
</feature>
<proteinExistence type="inferred from homology"/>
<evidence type="ECO:0000256" key="4">
    <source>
        <dbReference type="PROSITE-ProRule" id="PRU10007"/>
    </source>
</evidence>
<organism evidence="8 9">
    <name type="scientific">Sporothrix schenckii 1099-18</name>
    <dbReference type="NCBI Taxonomy" id="1397361"/>
    <lineage>
        <taxon>Eukaryota</taxon>
        <taxon>Fungi</taxon>
        <taxon>Dikarya</taxon>
        <taxon>Ascomycota</taxon>
        <taxon>Pezizomycotina</taxon>
        <taxon>Sordariomycetes</taxon>
        <taxon>Sordariomycetidae</taxon>
        <taxon>Ophiostomatales</taxon>
        <taxon>Ophiostomataceae</taxon>
        <taxon>Sporothrix</taxon>
    </lineage>
</organism>
<sequence length="996" mass="106632">MSYPPVSEPLQLYISGQHVASESSTTFPVMNPMTGEAIYQCASASPADYTTAIDAAYTAYQSWSRLGPSARRSVLLKAADIIESYLDQDAVAILSAEVSATRSWVKANMLSAAGVFRENAALATHIKGEIVPADRPGTTILVNREAVGVVLAISPWNMPVTLTARAVCCPLICGNAVLLKPSEYSPKAQFLVVRALVEAGLPPGVLQFLPTSAADAPRATAFAIAHPKVSRTNFTGGHRVGGIIASLSAKHIKKCLLELGGKAAVLVLHDADLDAAADAVAFGAMSNSGQICMSTERVLVHASVAAAFKQKLVQRVEALRVGNHLDDPTVQLSGLFCAASAKRILGLLQAAVDAGATALTGDLQVHGPNGTILAPHVLEGVSADMDLYQQETFGPVVIVNTFADEADAVTQANQTDFTLCGSIFSRDVLLAADLAKQVRVGSCHINGPTVYVEAPLPNGGIGGASGYGRFGGMAGVEEFTERQIVRLVPAPARVAGLLAQLLAAQHQHQNGERKEDDGQRRKQAKGRSIADLGDERRQEKGRNVRKDVADQIEDEIGLSALARVRLQNVRLDDGRGNLDAENVNQLAHERRDPRVAKLNGRAKHDEAAGNGHEGRPDDLEAVLGAPLLSLLEGPAGQVVDRRAGIGLADEGANQAGQARQADVEHGEVELGLENERNLGRDADVHHVGDAEPKGAEGDGREPQQDKRPREDEEEGVLLVARPLRNADAVAVPERRFGFARETGALALHLAHVYCFGQEEDLHHQADAHEDERDPLRGGPAQVRVLDNGAADKRAEERRDDNRECRDANLFALFMAEELAERPKGRTAGTQNHAACHRRAVVLGARHDARAHHGHDVAQQQDRSAADEVAQRTPQKRRHAVQRHGRVAQVDGRGFWHAQTLGDVDSARHERGDGHVADQGQVGNGKHGGVLLEPGPVQRVGRVVRGLGHEDDATAGFEVVADGGGILVRNLFIRLNDLGTCLCECVEKCRKERRFWV</sequence>
<dbReference type="InterPro" id="IPR015590">
    <property type="entry name" value="Aldehyde_DH_dom"/>
</dbReference>
<evidence type="ECO:0000256" key="3">
    <source>
        <dbReference type="ARBA" id="ARBA00023027"/>
    </source>
</evidence>
<reference evidence="8 9" key="1">
    <citation type="journal article" date="2014" name="BMC Genomics">
        <title>Comparative genomics of the major fungal agents of human and animal Sporotrichosis: Sporothrix schenckii and Sporothrix brasiliensis.</title>
        <authorList>
            <person name="Teixeira M.M."/>
            <person name="de Almeida L.G."/>
            <person name="Kubitschek-Barreira P."/>
            <person name="Alves F.L."/>
            <person name="Kioshima E.S."/>
            <person name="Abadio A.K."/>
            <person name="Fernandes L."/>
            <person name="Derengowski L.S."/>
            <person name="Ferreira K.S."/>
            <person name="Souza R.C."/>
            <person name="Ruiz J.C."/>
            <person name="de Andrade N.C."/>
            <person name="Paes H.C."/>
            <person name="Nicola A.M."/>
            <person name="Albuquerque P."/>
            <person name="Gerber A.L."/>
            <person name="Martins V.P."/>
            <person name="Peconick L.D."/>
            <person name="Neto A.V."/>
            <person name="Chaucanez C.B."/>
            <person name="Silva P.A."/>
            <person name="Cunha O.L."/>
            <person name="de Oliveira F.F."/>
            <person name="dos Santos T.C."/>
            <person name="Barros A.L."/>
            <person name="Soares M.A."/>
            <person name="de Oliveira L.M."/>
            <person name="Marini M.M."/>
            <person name="Villalobos-Duno H."/>
            <person name="Cunha M.M."/>
            <person name="de Hoog S."/>
            <person name="da Silveira J.F."/>
            <person name="Henrissat B."/>
            <person name="Nino-Vega G.A."/>
            <person name="Cisalpino P.S."/>
            <person name="Mora-Montes H.M."/>
            <person name="Almeida S.R."/>
            <person name="Stajich J.E."/>
            <person name="Lopes-Bezerra L.M."/>
            <person name="Vasconcelos A.T."/>
            <person name="Felipe M.S."/>
        </authorList>
    </citation>
    <scope>NUCLEOTIDE SEQUENCE [LARGE SCALE GENOMIC DNA]</scope>
    <source>
        <strain evidence="8 9">1099-18</strain>
    </source>
</reference>
<dbReference type="Gene3D" id="3.40.605.10">
    <property type="entry name" value="Aldehyde Dehydrogenase, Chain A, domain 1"/>
    <property type="match status" value="1"/>
</dbReference>
<evidence type="ECO:0000313" key="8">
    <source>
        <dbReference type="EMBL" id="KJR80344.1"/>
    </source>
</evidence>
<dbReference type="OrthoDB" id="310895at2759"/>
<feature type="compositionally biased region" description="Basic residues" evidence="6">
    <location>
        <begin position="873"/>
        <end position="885"/>
    </location>
</feature>
<comment type="similarity">
    <text evidence="1 5">Belongs to the aldehyde dehydrogenase family.</text>
</comment>
<reference evidence="8 9" key="2">
    <citation type="journal article" date="2015" name="Eukaryot. Cell">
        <title>Asexual propagation of a virulent clone complex in a human and feline outbreak of sporotrichosis.</title>
        <authorList>
            <person name="Teixeira Mde M."/>
            <person name="Rodrigues A.M."/>
            <person name="Tsui C.K."/>
            <person name="de Almeida L.G."/>
            <person name="Van Diepeningen A.D."/>
            <person name="van den Ende B.G."/>
            <person name="Fernandes G.F."/>
            <person name="Kano R."/>
            <person name="Hamelin R.C."/>
            <person name="Lopes-Bezerra L.M."/>
            <person name="Vasconcelos A.T."/>
            <person name="de Hoog S."/>
            <person name="de Camargo Z.P."/>
            <person name="Felipe M.S."/>
        </authorList>
    </citation>
    <scope>NUCLEOTIDE SEQUENCE [LARGE SCALE GENOMIC DNA]</scope>
    <source>
        <strain evidence="8 9">1099-18</strain>
    </source>
</reference>
<keyword evidence="2 5" id="KW-0560">Oxidoreductase</keyword>
<feature type="domain" description="Aldehyde dehydrogenase" evidence="7">
    <location>
        <begin position="19"/>
        <end position="485"/>
    </location>
</feature>
<accession>A0A0F2LTZ9</accession>
<dbReference type="InterPro" id="IPR029510">
    <property type="entry name" value="Ald_DH_CS_GLU"/>
</dbReference>
<evidence type="ECO:0000259" key="7">
    <source>
        <dbReference type="Pfam" id="PF00171"/>
    </source>
</evidence>
<name>A0A0F2LTZ9_SPOSC</name>
<protein>
    <recommendedName>
        <fullName evidence="7">Aldehyde dehydrogenase domain-containing protein</fullName>
    </recommendedName>
</protein>